<protein>
    <submittedName>
        <fullName evidence="1">Uncharacterized protein</fullName>
    </submittedName>
</protein>
<evidence type="ECO:0000313" key="1">
    <source>
        <dbReference type="EMBL" id="KAK8892536.1"/>
    </source>
</evidence>
<comment type="caution">
    <text evidence="1">The sequence shown here is derived from an EMBL/GenBank/DDBJ whole genome shotgun (WGS) entry which is preliminary data.</text>
</comment>
<sequence length="294" mass="34681">MTDGYENGYILFYTQSNSDVLSVSPSKRIQQLNHEAVACRMILSSSFSSAMLSLISSNSPERFILATIYYFKFLNMYNNRSSQERFYDFILKLIHSEKFHFFNEIANLWNVLKFEDNLLVDKHSCVRNSTCQILKEVIQKVYCFENLKIMILNAYPQLYNLFYTSNKFFELVNFALQNYHDNVIQIFCENGNEIYEKLISFFIKIVRNRDSIEFECSELHDFFSILSIIKISDEAESFVCENIDVFEAFLRSDAPVEDIANFILSMERRNEIVENLNQLENMSEKMTLLLNQIK</sequence>
<organism evidence="1 2">
    <name type="scientific">Tritrichomonas musculus</name>
    <dbReference type="NCBI Taxonomy" id="1915356"/>
    <lineage>
        <taxon>Eukaryota</taxon>
        <taxon>Metamonada</taxon>
        <taxon>Parabasalia</taxon>
        <taxon>Tritrichomonadida</taxon>
        <taxon>Tritrichomonadidae</taxon>
        <taxon>Tritrichomonas</taxon>
    </lineage>
</organism>
<accession>A0ABR2KP45</accession>
<dbReference type="Proteomes" id="UP001470230">
    <property type="component" value="Unassembled WGS sequence"/>
</dbReference>
<keyword evidence="2" id="KW-1185">Reference proteome</keyword>
<name>A0ABR2KP45_9EUKA</name>
<gene>
    <name evidence="1" type="ORF">M9Y10_029769</name>
</gene>
<reference evidence="1 2" key="1">
    <citation type="submission" date="2024-04" db="EMBL/GenBank/DDBJ databases">
        <title>Tritrichomonas musculus Genome.</title>
        <authorList>
            <person name="Alves-Ferreira E."/>
            <person name="Grigg M."/>
            <person name="Lorenzi H."/>
            <person name="Galac M."/>
        </authorList>
    </citation>
    <scope>NUCLEOTIDE SEQUENCE [LARGE SCALE GENOMIC DNA]</scope>
    <source>
        <strain evidence="1 2">EAF2021</strain>
    </source>
</reference>
<proteinExistence type="predicted"/>
<evidence type="ECO:0000313" key="2">
    <source>
        <dbReference type="Proteomes" id="UP001470230"/>
    </source>
</evidence>
<dbReference type="EMBL" id="JAPFFF010000004">
    <property type="protein sequence ID" value="KAK8892536.1"/>
    <property type="molecule type" value="Genomic_DNA"/>
</dbReference>